<comment type="caution">
    <text evidence="2">The sequence shown here is derived from an EMBL/GenBank/DDBJ whole genome shotgun (WGS) entry which is preliminary data.</text>
</comment>
<dbReference type="GeneID" id="76201680"/>
<dbReference type="RefSeq" id="WP_264822350.1">
    <property type="nucleotide sequence ID" value="NZ_CP110249.1"/>
</dbReference>
<accession>A0ABD5YXF6</accession>
<dbReference type="Proteomes" id="UP001596417">
    <property type="component" value="Unassembled WGS sequence"/>
</dbReference>
<evidence type="ECO:0000313" key="1">
    <source>
        <dbReference type="EMBL" id="MFC7191891.1"/>
    </source>
</evidence>
<reference evidence="2" key="3">
    <citation type="submission" date="2024-09" db="EMBL/GenBank/DDBJ databases">
        <authorList>
            <person name="Sun Q."/>
        </authorList>
    </citation>
    <scope>NUCLEOTIDE SEQUENCE</scope>
    <source>
        <strain evidence="2">NBRC 107106</strain>
    </source>
</reference>
<organism evidence="2 3">
    <name type="scientific">Halocatena marina</name>
    <dbReference type="NCBI Taxonomy" id="2934937"/>
    <lineage>
        <taxon>Archaea</taxon>
        <taxon>Methanobacteriati</taxon>
        <taxon>Methanobacteriota</taxon>
        <taxon>Stenosarchaea group</taxon>
        <taxon>Halobacteria</taxon>
        <taxon>Halobacteriales</taxon>
        <taxon>Natronomonadaceae</taxon>
        <taxon>Halocatena</taxon>
    </lineage>
</organism>
<protein>
    <submittedName>
        <fullName evidence="2">Uncharacterized protein</fullName>
    </submittedName>
</protein>
<proteinExistence type="predicted"/>
<reference evidence="2" key="1">
    <citation type="journal article" date="2014" name="Int. J. Syst. Evol. Microbiol.">
        <title>Complete genome sequence of Corynebacterium casei LMG S-19264T (=DSM 44701T), isolated from a smear-ripened cheese.</title>
        <authorList>
            <consortium name="US DOE Joint Genome Institute (JGI-PGF)"/>
            <person name="Walter F."/>
            <person name="Albersmeier A."/>
            <person name="Kalinowski J."/>
            <person name="Ruckert C."/>
        </authorList>
    </citation>
    <scope>NUCLEOTIDE SEQUENCE [LARGE SCALE GENOMIC DNA]</scope>
    <source>
        <strain evidence="2">NBRC 107106</strain>
    </source>
</reference>
<evidence type="ECO:0000313" key="2">
    <source>
        <dbReference type="EMBL" id="MFC7191956.1"/>
    </source>
</evidence>
<dbReference type="EMBL" id="JBHTAX010000002">
    <property type="protein sequence ID" value="MFC7191956.1"/>
    <property type="molecule type" value="Genomic_DNA"/>
</dbReference>
<keyword evidence="3" id="KW-1185">Reference proteome</keyword>
<dbReference type="EMBL" id="JBHTAX010000001">
    <property type="protein sequence ID" value="MFC7191891.1"/>
    <property type="molecule type" value="Genomic_DNA"/>
</dbReference>
<dbReference type="AlphaFoldDB" id="A0ABD5YXF6"/>
<sequence>MKTNTELNDVEMIELPVETLKKAAFGVSPEVLEDDDIEIFIPNEAYENIPPLSDLAQKVKYAEVYEDEDRGWYILFFGEVESYTTHQSSRGSRWHPPEYVVEEIMVGFELCWYPADNHGLSSATIRYDWL</sequence>
<evidence type="ECO:0000313" key="3">
    <source>
        <dbReference type="Proteomes" id="UP001596417"/>
    </source>
</evidence>
<name>A0ABD5YXF6_9EURY</name>
<reference evidence="3" key="2">
    <citation type="journal article" date="2019" name="Int. J. Syst. Evol. Microbiol.">
        <title>The Global Catalogue of Microorganisms (GCM) 10K type strain sequencing project: providing services to taxonomists for standard genome sequencing and annotation.</title>
        <authorList>
            <consortium name="The Broad Institute Genomics Platform"/>
            <consortium name="The Broad Institute Genome Sequencing Center for Infectious Disease"/>
            <person name="Wu L."/>
            <person name="Ma J."/>
        </authorList>
    </citation>
    <scope>NUCLEOTIDE SEQUENCE [LARGE SCALE GENOMIC DNA]</scope>
    <source>
        <strain evidence="3">RDMS1</strain>
    </source>
</reference>
<gene>
    <name evidence="1" type="ORF">ACFQL7_20275</name>
    <name evidence="2" type="ORF">ACFQL7_20615</name>
</gene>